<dbReference type="RefSeq" id="WP_072339715.1">
    <property type="nucleotide sequence ID" value="NZ_FPKU01000001.1"/>
</dbReference>
<evidence type="ECO:0000256" key="1">
    <source>
        <dbReference type="ARBA" id="ARBA00006174"/>
    </source>
</evidence>
<protein>
    <submittedName>
        <fullName evidence="4">2-methylcitrate dehydratase PrpD</fullName>
    </submittedName>
</protein>
<feature type="domain" description="MmgE/PrpD N-terminal" evidence="2">
    <location>
        <begin position="15"/>
        <end position="247"/>
    </location>
</feature>
<evidence type="ECO:0000259" key="2">
    <source>
        <dbReference type="Pfam" id="PF03972"/>
    </source>
</evidence>
<dbReference type="Gene3D" id="1.10.4100.10">
    <property type="entry name" value="2-methylcitrate dehydratase PrpD"/>
    <property type="match status" value="1"/>
</dbReference>
<evidence type="ECO:0000313" key="4">
    <source>
        <dbReference type="EMBL" id="SFZ82499.1"/>
    </source>
</evidence>
<dbReference type="STRING" id="665118.SAMN02983003_1111"/>
<dbReference type="EMBL" id="FPKU01000001">
    <property type="protein sequence ID" value="SFZ82499.1"/>
    <property type="molecule type" value="Genomic_DNA"/>
</dbReference>
<dbReference type="OrthoDB" id="9795089at2"/>
<accession>A0A1K2HVN4</accession>
<dbReference type="InterPro" id="IPR042188">
    <property type="entry name" value="MmgE/PrpD_sf_2"/>
</dbReference>
<sequence>MRADAAPAGPPITAALGSWIAELDAGDVPSVIRDHLKLCLLDTLGCGLFGALQPWGRITASVASESAQGDCRLWGFGETSGAVAAALANGTAVHGFELDDVHLSGQIHPGSVTVPAALALGEMTGATGAELLTALAAGYETGIRLGVAAGRGHGLSGFHPTGTLGAVAAAASAARLLGLDADAATATLALGATQASGLYAARTGGMAKRFHAGHAASAGVTAGLLARRGFTGARTAIEEPFGGLLATMGCDGDRGALLADLGETWLSGGVGFKIYSTCASAQTVVEGVRQLRASGVTADALETLEVHMGSIAVSNVGWRYRPNDVVAAQMNGRYAAAVALLDGDAFVEQFAPDRLADPAILALTERVQFAVDPHIESGGLGLRHASRLVARLRDGTTRTVYNAQRPGGPGNEIAPEAVVAKFRRLARPAIGEAGAERLLDLVMEIDSLSTLSPLASALARPELHEVASQRSLP</sequence>
<dbReference type="InterPro" id="IPR036148">
    <property type="entry name" value="MmgE/PrpD_sf"/>
</dbReference>
<dbReference type="SUPFAM" id="SSF103378">
    <property type="entry name" value="2-methylcitrate dehydratase PrpD"/>
    <property type="match status" value="1"/>
</dbReference>
<dbReference type="Proteomes" id="UP000183447">
    <property type="component" value="Unassembled WGS sequence"/>
</dbReference>
<dbReference type="Pfam" id="PF03972">
    <property type="entry name" value="MmgE_PrpD_N"/>
    <property type="match status" value="1"/>
</dbReference>
<dbReference type="PANTHER" id="PTHR16943:SF8">
    <property type="entry name" value="2-METHYLCITRATE DEHYDRATASE"/>
    <property type="match status" value="1"/>
</dbReference>
<proteinExistence type="inferred from homology"/>
<dbReference type="Gene3D" id="3.30.1330.120">
    <property type="entry name" value="2-methylcitrate dehydratase PrpD"/>
    <property type="match status" value="1"/>
</dbReference>
<feature type="domain" description="MmgE/PrpD C-terminal" evidence="3">
    <location>
        <begin position="275"/>
        <end position="442"/>
    </location>
</feature>
<dbReference type="InterPro" id="IPR005656">
    <property type="entry name" value="MmgE_PrpD"/>
</dbReference>
<dbReference type="InterPro" id="IPR042183">
    <property type="entry name" value="MmgE/PrpD_sf_1"/>
</dbReference>
<dbReference type="AlphaFoldDB" id="A0A1K2HVN4"/>
<name>A0A1K2HVN4_9HYPH</name>
<organism evidence="4 5">
    <name type="scientific">Devosia enhydra</name>
    <dbReference type="NCBI Taxonomy" id="665118"/>
    <lineage>
        <taxon>Bacteria</taxon>
        <taxon>Pseudomonadati</taxon>
        <taxon>Pseudomonadota</taxon>
        <taxon>Alphaproteobacteria</taxon>
        <taxon>Hyphomicrobiales</taxon>
        <taxon>Devosiaceae</taxon>
        <taxon>Devosia</taxon>
    </lineage>
</organism>
<dbReference type="GO" id="GO:0016829">
    <property type="term" value="F:lyase activity"/>
    <property type="evidence" value="ECO:0007669"/>
    <property type="project" value="InterPro"/>
</dbReference>
<evidence type="ECO:0000259" key="3">
    <source>
        <dbReference type="Pfam" id="PF19305"/>
    </source>
</evidence>
<dbReference type="PANTHER" id="PTHR16943">
    <property type="entry name" value="2-METHYLCITRATE DEHYDRATASE-RELATED"/>
    <property type="match status" value="1"/>
</dbReference>
<keyword evidence="5" id="KW-1185">Reference proteome</keyword>
<dbReference type="Pfam" id="PF19305">
    <property type="entry name" value="MmgE_PrpD_C"/>
    <property type="match status" value="1"/>
</dbReference>
<gene>
    <name evidence="4" type="ORF">SAMN02983003_1111</name>
</gene>
<comment type="similarity">
    <text evidence="1">Belongs to the PrpD family.</text>
</comment>
<reference evidence="4 5" key="1">
    <citation type="submission" date="2016-11" db="EMBL/GenBank/DDBJ databases">
        <authorList>
            <person name="Jaros S."/>
            <person name="Januszkiewicz K."/>
            <person name="Wedrychowicz H."/>
        </authorList>
    </citation>
    <scope>NUCLEOTIDE SEQUENCE [LARGE SCALE GENOMIC DNA]</scope>
    <source>
        <strain evidence="4 5">ATCC 23634</strain>
    </source>
</reference>
<dbReference type="InterPro" id="IPR045337">
    <property type="entry name" value="MmgE_PrpD_C"/>
</dbReference>
<dbReference type="InterPro" id="IPR045336">
    <property type="entry name" value="MmgE_PrpD_N"/>
</dbReference>
<evidence type="ECO:0000313" key="5">
    <source>
        <dbReference type="Proteomes" id="UP000183447"/>
    </source>
</evidence>